<protein>
    <recommendedName>
        <fullName evidence="2">Outer membrane protein beta-barrel domain-containing protein</fullName>
    </recommendedName>
</protein>
<dbReference type="InterPro" id="IPR011250">
    <property type="entry name" value="OMP/PagP_B-barrel"/>
</dbReference>
<dbReference type="EMBL" id="AUZX01009762">
    <property type="protein sequence ID" value="EQD50737.1"/>
    <property type="molecule type" value="Genomic_DNA"/>
</dbReference>
<evidence type="ECO:0000313" key="1">
    <source>
        <dbReference type="EMBL" id="EQD50737.1"/>
    </source>
</evidence>
<organism evidence="1">
    <name type="scientific">mine drainage metagenome</name>
    <dbReference type="NCBI Taxonomy" id="410659"/>
    <lineage>
        <taxon>unclassified sequences</taxon>
        <taxon>metagenomes</taxon>
        <taxon>ecological metagenomes</taxon>
    </lineage>
</organism>
<name>T1A1H7_9ZZZZ</name>
<dbReference type="SUPFAM" id="SSF56925">
    <property type="entry name" value="OMPA-like"/>
    <property type="match status" value="1"/>
</dbReference>
<gene>
    <name evidence="1" type="ORF">B1A_13351</name>
</gene>
<dbReference type="AlphaFoldDB" id="T1A1H7"/>
<comment type="caution">
    <text evidence="1">The sequence shown here is derived from an EMBL/GenBank/DDBJ whole genome shotgun (WGS) entry which is preliminary data.</text>
</comment>
<reference evidence="1" key="1">
    <citation type="submission" date="2013-08" db="EMBL/GenBank/DDBJ databases">
        <authorList>
            <person name="Mendez C."/>
            <person name="Richter M."/>
            <person name="Ferrer M."/>
            <person name="Sanchez J."/>
        </authorList>
    </citation>
    <scope>NUCLEOTIDE SEQUENCE</scope>
</reference>
<evidence type="ECO:0008006" key="2">
    <source>
        <dbReference type="Google" id="ProtNLM"/>
    </source>
</evidence>
<proteinExistence type="predicted"/>
<reference evidence="1" key="2">
    <citation type="journal article" date="2014" name="ISME J.">
        <title>Microbial stratification in low pH oxic and suboxic macroscopic growths along an acid mine drainage.</title>
        <authorList>
            <person name="Mendez-Garcia C."/>
            <person name="Mesa V."/>
            <person name="Sprenger R.R."/>
            <person name="Richter M."/>
            <person name="Diez M.S."/>
            <person name="Solano J."/>
            <person name="Bargiela R."/>
            <person name="Golyshina O.V."/>
            <person name="Manteca A."/>
            <person name="Ramos J.L."/>
            <person name="Gallego J.R."/>
            <person name="Llorente I."/>
            <person name="Martins Dos Santos V.A."/>
            <person name="Jensen O.N."/>
            <person name="Pelaez A.I."/>
            <person name="Sanchez J."/>
            <person name="Ferrer M."/>
        </authorList>
    </citation>
    <scope>NUCLEOTIDE SEQUENCE</scope>
</reference>
<dbReference type="Gene3D" id="2.40.160.20">
    <property type="match status" value="1"/>
</dbReference>
<sequence length="183" mass="18783">MTSASIARKVSGRSLLPLLVALLLPLLSLAPARAEEGEPIVLTPAIGVENGGIAFGANLRYFFLPNLAGEIDGAYGDSLCQNCRLSATTLTGNLVYEIHPIDRLALYAAAGGGAALLDLSSPRSARATLGEVDCGAGIIFALSSSVGISLEDRWFLPVSGAIPDASPGAITLDRIFLGVSVGF</sequence>
<accession>T1A1H7</accession>